<dbReference type="GO" id="GO:0031080">
    <property type="term" value="C:nuclear pore outer ring"/>
    <property type="evidence" value="ECO:0007669"/>
    <property type="project" value="TreeGrafter"/>
</dbReference>
<reference evidence="13 14" key="1">
    <citation type="submission" date="2020-05" db="EMBL/GenBank/DDBJ databases">
        <title>Identification and distribution of gene clusters putatively required for synthesis of sphingolipid metabolism inhibitors in phylogenetically diverse species of the filamentous fungus Fusarium.</title>
        <authorList>
            <person name="Kim H.-S."/>
            <person name="Busman M."/>
            <person name="Brown D.W."/>
            <person name="Divon H."/>
            <person name="Uhlig S."/>
            <person name="Proctor R.H."/>
        </authorList>
    </citation>
    <scope>NUCLEOTIDE SEQUENCE [LARGE SCALE GENOMIC DNA]</scope>
    <source>
        <strain evidence="13 14">NRRL 66235</strain>
    </source>
</reference>
<keyword evidence="7" id="KW-0653">Protein transport</keyword>
<keyword evidence="9" id="KW-0906">Nuclear pore complex</keyword>
<gene>
    <name evidence="13" type="ORF">FMUND_6053</name>
</gene>
<dbReference type="GO" id="GO:1904263">
    <property type="term" value="P:positive regulation of TORC1 signaling"/>
    <property type="evidence" value="ECO:0007669"/>
    <property type="project" value="TreeGrafter"/>
</dbReference>
<dbReference type="InterPro" id="IPR036322">
    <property type="entry name" value="WD40_repeat_dom_sf"/>
</dbReference>
<dbReference type="InterPro" id="IPR001680">
    <property type="entry name" value="WD40_rpt"/>
</dbReference>
<dbReference type="SMART" id="SM00320">
    <property type="entry name" value="WD40"/>
    <property type="match status" value="4"/>
</dbReference>
<feature type="region of interest" description="Disordered" evidence="12">
    <location>
        <begin position="311"/>
        <end position="378"/>
    </location>
</feature>
<feature type="compositionally biased region" description="Low complexity" evidence="12">
    <location>
        <begin position="356"/>
        <end position="366"/>
    </location>
</feature>
<keyword evidence="8" id="KW-0811">Translocation</keyword>
<dbReference type="EMBL" id="JAAOAN010000194">
    <property type="protein sequence ID" value="KAF5716947.1"/>
    <property type="molecule type" value="Genomic_DNA"/>
</dbReference>
<comment type="subcellular location">
    <subcellularLocation>
        <location evidence="1">Nucleus</location>
        <location evidence="1">Nuclear pore complex</location>
    </subcellularLocation>
</comment>
<keyword evidence="10" id="KW-0539">Nucleus</keyword>
<keyword evidence="3" id="KW-0813">Transport</keyword>
<protein>
    <recommendedName>
        <fullName evidence="15">Nuclear pore protein</fullName>
    </recommendedName>
</protein>
<dbReference type="SUPFAM" id="SSF50978">
    <property type="entry name" value="WD40 repeat-like"/>
    <property type="match status" value="1"/>
</dbReference>
<evidence type="ECO:0000313" key="13">
    <source>
        <dbReference type="EMBL" id="KAF5716947.1"/>
    </source>
</evidence>
<evidence type="ECO:0000256" key="3">
    <source>
        <dbReference type="ARBA" id="ARBA00022448"/>
    </source>
</evidence>
<dbReference type="InterPro" id="IPR037363">
    <property type="entry name" value="Sec13/Seh1_fam"/>
</dbReference>
<dbReference type="PROSITE" id="PS50082">
    <property type="entry name" value="WD_REPEATS_2"/>
    <property type="match status" value="1"/>
</dbReference>
<dbReference type="GO" id="GO:0005198">
    <property type="term" value="F:structural molecule activity"/>
    <property type="evidence" value="ECO:0007669"/>
    <property type="project" value="InterPro"/>
</dbReference>
<feature type="repeat" description="WD" evidence="11">
    <location>
        <begin position="21"/>
        <end position="53"/>
    </location>
</feature>
<keyword evidence="4 11" id="KW-0853">WD repeat</keyword>
<dbReference type="Pfam" id="PF00400">
    <property type="entry name" value="WD40"/>
    <property type="match status" value="2"/>
</dbReference>
<sequence length="445" mass="49147">MTASIPPSPGEETPAFDLNLQHGHKDLVQAVAFNTYGDRCATGSVDGKIRVFNRHKDGTWRLCDTWTAHGGEIIEIQWLPATVYPNLIASLGIEGWFRLWAEDPSAAPGRRFCTGRAGNGKPAFDTRSNKAPYRSFSMKHNEETRHTYLALLATDGRLTVYENDQPENLSEYASIDEFSVAPKPNRGEELAFRVRFDPNPEPCYTALRAGVPSDSLGLVVAAMDTVKVYRSRDIVATSIGVQQTQKEFYLAVELMGHRGLVRDVAWAAGNIRGYDVIATACQDGYARVFRIETPYSEDDGKSWSAADLLRSAPHMSTRDSTPQARTNGTATPTEKQAATPQLQPSHSYHQHQHHTSGLSASLAKSGSHNDRQWSGQPGQVKHNFQEISKLDNHRTPVWRVGFDDDGHILGSTGDDGRLLCYRQTPNGAWAKSSELAVQKARMATP</sequence>
<dbReference type="GO" id="GO:0051028">
    <property type="term" value="P:mRNA transport"/>
    <property type="evidence" value="ECO:0007669"/>
    <property type="project" value="UniProtKB-KW"/>
</dbReference>
<evidence type="ECO:0000256" key="11">
    <source>
        <dbReference type="PROSITE-ProRule" id="PRU00221"/>
    </source>
</evidence>
<keyword evidence="5" id="KW-0677">Repeat</keyword>
<name>A0A8H5YR57_9HYPO</name>
<dbReference type="AlphaFoldDB" id="A0A8H5YR57"/>
<evidence type="ECO:0000256" key="8">
    <source>
        <dbReference type="ARBA" id="ARBA00023010"/>
    </source>
</evidence>
<keyword evidence="14" id="KW-1185">Reference proteome</keyword>
<dbReference type="GO" id="GO:0035859">
    <property type="term" value="C:Seh1-associated complex"/>
    <property type="evidence" value="ECO:0007669"/>
    <property type="project" value="TreeGrafter"/>
</dbReference>
<proteinExistence type="inferred from homology"/>
<evidence type="ECO:0000256" key="5">
    <source>
        <dbReference type="ARBA" id="ARBA00022737"/>
    </source>
</evidence>
<evidence type="ECO:0000256" key="4">
    <source>
        <dbReference type="ARBA" id="ARBA00022574"/>
    </source>
</evidence>
<feature type="compositionally biased region" description="Polar residues" evidence="12">
    <location>
        <begin position="318"/>
        <end position="339"/>
    </location>
</feature>
<keyword evidence="6" id="KW-0509">mRNA transport</keyword>
<evidence type="ECO:0000313" key="14">
    <source>
        <dbReference type="Proteomes" id="UP000544331"/>
    </source>
</evidence>
<evidence type="ECO:0000256" key="1">
    <source>
        <dbReference type="ARBA" id="ARBA00004567"/>
    </source>
</evidence>
<evidence type="ECO:0000256" key="10">
    <source>
        <dbReference type="ARBA" id="ARBA00023242"/>
    </source>
</evidence>
<dbReference type="GO" id="GO:0015031">
    <property type="term" value="P:protein transport"/>
    <property type="evidence" value="ECO:0007669"/>
    <property type="project" value="UniProtKB-KW"/>
</dbReference>
<evidence type="ECO:0000256" key="9">
    <source>
        <dbReference type="ARBA" id="ARBA00023132"/>
    </source>
</evidence>
<evidence type="ECO:0000256" key="2">
    <source>
        <dbReference type="ARBA" id="ARBA00010102"/>
    </source>
</evidence>
<dbReference type="GO" id="GO:0034198">
    <property type="term" value="P:cellular response to amino acid starvation"/>
    <property type="evidence" value="ECO:0007669"/>
    <property type="project" value="TreeGrafter"/>
</dbReference>
<dbReference type="OrthoDB" id="5566198at2759"/>
<comment type="similarity">
    <text evidence="2">Belongs to the WD repeat SEC13 family.</text>
</comment>
<evidence type="ECO:0000256" key="6">
    <source>
        <dbReference type="ARBA" id="ARBA00022816"/>
    </source>
</evidence>
<dbReference type="InterPro" id="IPR015943">
    <property type="entry name" value="WD40/YVTN_repeat-like_dom_sf"/>
</dbReference>
<accession>A0A8H5YR57</accession>
<evidence type="ECO:0008006" key="15">
    <source>
        <dbReference type="Google" id="ProtNLM"/>
    </source>
</evidence>
<organism evidence="13 14">
    <name type="scientific">Fusarium mundagurra</name>
    <dbReference type="NCBI Taxonomy" id="1567541"/>
    <lineage>
        <taxon>Eukaryota</taxon>
        <taxon>Fungi</taxon>
        <taxon>Dikarya</taxon>
        <taxon>Ascomycota</taxon>
        <taxon>Pezizomycotina</taxon>
        <taxon>Sordariomycetes</taxon>
        <taxon>Hypocreomycetidae</taxon>
        <taxon>Hypocreales</taxon>
        <taxon>Nectriaceae</taxon>
        <taxon>Fusarium</taxon>
        <taxon>Fusarium fujikuroi species complex</taxon>
    </lineage>
</organism>
<evidence type="ECO:0000256" key="12">
    <source>
        <dbReference type="SAM" id="MobiDB-lite"/>
    </source>
</evidence>
<dbReference type="Proteomes" id="UP000544331">
    <property type="component" value="Unassembled WGS sequence"/>
</dbReference>
<dbReference type="Gene3D" id="2.130.10.10">
    <property type="entry name" value="YVTN repeat-like/Quinoprotein amine dehydrogenase"/>
    <property type="match status" value="1"/>
</dbReference>
<dbReference type="PANTHER" id="PTHR11024:SF3">
    <property type="entry name" value="NUCLEOPORIN SEH1"/>
    <property type="match status" value="1"/>
</dbReference>
<dbReference type="PANTHER" id="PTHR11024">
    <property type="entry name" value="NUCLEAR PORE COMPLEX PROTEIN SEC13 / SEH1 FAMILY MEMBER"/>
    <property type="match status" value="1"/>
</dbReference>
<comment type="caution">
    <text evidence="13">The sequence shown here is derived from an EMBL/GenBank/DDBJ whole genome shotgun (WGS) entry which is preliminary data.</text>
</comment>
<evidence type="ECO:0000256" key="7">
    <source>
        <dbReference type="ARBA" id="ARBA00022927"/>
    </source>
</evidence>